<evidence type="ECO:0000259" key="1">
    <source>
        <dbReference type="SMART" id="SM00860"/>
    </source>
</evidence>
<organism evidence="2 3">
    <name type="scientific">Bacillus velezensis</name>
    <dbReference type="NCBI Taxonomy" id="492670"/>
    <lineage>
        <taxon>Bacteria</taxon>
        <taxon>Bacillati</taxon>
        <taxon>Bacillota</taxon>
        <taxon>Bacilli</taxon>
        <taxon>Bacillales</taxon>
        <taxon>Bacillaceae</taxon>
        <taxon>Bacillus</taxon>
        <taxon>Bacillus amyloliquefaciens group</taxon>
    </lineage>
</organism>
<protein>
    <recommendedName>
        <fullName evidence="1">Knr4/Smi1-like domain-containing protein</fullName>
    </recommendedName>
</protein>
<dbReference type="InterPro" id="IPR018958">
    <property type="entry name" value="Knr4/Smi1-like_dom"/>
</dbReference>
<dbReference type="RefSeq" id="WP_063636782.1">
    <property type="nucleotide sequence ID" value="NZ_BDDG01000002.1"/>
</dbReference>
<dbReference type="Pfam" id="PF09346">
    <property type="entry name" value="SMI1_KNR4"/>
    <property type="match status" value="1"/>
</dbReference>
<dbReference type="InterPro" id="IPR037883">
    <property type="entry name" value="Knr4/Smi1-like_sf"/>
</dbReference>
<accession>A0A7W4QFP1</accession>
<evidence type="ECO:0000313" key="3">
    <source>
        <dbReference type="Proteomes" id="UP000587477"/>
    </source>
</evidence>
<gene>
    <name evidence="2" type="ORF">BACVE_002864</name>
</gene>
<name>A0A7W4QFP1_BACVE</name>
<proteinExistence type="predicted"/>
<dbReference type="Gene3D" id="3.40.1580.10">
    <property type="entry name" value="SMI1/KNR4-like"/>
    <property type="match status" value="1"/>
</dbReference>
<dbReference type="Proteomes" id="UP000587477">
    <property type="component" value="Chromosome"/>
</dbReference>
<dbReference type="EMBL" id="CP063687">
    <property type="protein sequence ID" value="QOY27826.1"/>
    <property type="molecule type" value="Genomic_DNA"/>
</dbReference>
<feature type="domain" description="Knr4/Smi1-like" evidence="1">
    <location>
        <begin position="41"/>
        <end position="156"/>
    </location>
</feature>
<dbReference type="SUPFAM" id="SSF160631">
    <property type="entry name" value="SMI1/KNR4-like"/>
    <property type="match status" value="1"/>
</dbReference>
<reference evidence="3" key="1">
    <citation type="submission" date="2020-10" db="EMBL/GenBank/DDBJ databases">
        <title>Complete genome sequence of Bacillus velezensis NST6.</title>
        <authorList>
            <person name="Choi J."/>
        </authorList>
    </citation>
    <scope>NUCLEOTIDE SEQUENCE [LARGE SCALE GENOMIC DNA]</scope>
    <source>
        <strain evidence="3">NST6</strain>
    </source>
</reference>
<dbReference type="SMART" id="SM00860">
    <property type="entry name" value="SMI1_KNR4"/>
    <property type="match status" value="1"/>
</dbReference>
<sequence length="185" mass="21599">MAIFIEKTLNGLKELLNEKRQLKILRSEGDLAEVECTFSNGATDEEIALFEKKINVSLPNDYKAFLKLHNGARIFESLIYGENVGGGLHILNLEEIEKYMQNGFLEPQFIPVAHLLDGCYLLIDKTKISTDPNYLWFHGFVEYEPMQLNFEIFLDRYILSQGANFWEWNIYTAENYYRTHQSDEL</sequence>
<evidence type="ECO:0000313" key="2">
    <source>
        <dbReference type="EMBL" id="QOY27826.1"/>
    </source>
</evidence>
<dbReference type="AlphaFoldDB" id="A0A7W4QFP1"/>